<accession>A0ABD2BS95</accession>
<dbReference type="Proteomes" id="UP001607302">
    <property type="component" value="Unassembled WGS sequence"/>
</dbReference>
<evidence type="ECO:0000313" key="3">
    <source>
        <dbReference type="Proteomes" id="UP001607302"/>
    </source>
</evidence>
<evidence type="ECO:0000313" key="2">
    <source>
        <dbReference type="EMBL" id="KAL2736861.1"/>
    </source>
</evidence>
<protein>
    <submittedName>
        <fullName evidence="1">Uncharacterized protein</fullName>
    </submittedName>
</protein>
<dbReference type="EMBL" id="JAUDFV010000052">
    <property type="protein sequence ID" value="KAL2736861.1"/>
    <property type="molecule type" value="Genomic_DNA"/>
</dbReference>
<organism evidence="1 3">
    <name type="scientific">Vespula squamosa</name>
    <name type="common">Southern yellow jacket</name>
    <name type="synonym">Wasp</name>
    <dbReference type="NCBI Taxonomy" id="30214"/>
    <lineage>
        <taxon>Eukaryota</taxon>
        <taxon>Metazoa</taxon>
        <taxon>Ecdysozoa</taxon>
        <taxon>Arthropoda</taxon>
        <taxon>Hexapoda</taxon>
        <taxon>Insecta</taxon>
        <taxon>Pterygota</taxon>
        <taxon>Neoptera</taxon>
        <taxon>Endopterygota</taxon>
        <taxon>Hymenoptera</taxon>
        <taxon>Apocrita</taxon>
        <taxon>Aculeata</taxon>
        <taxon>Vespoidea</taxon>
        <taxon>Vespidae</taxon>
        <taxon>Vespinae</taxon>
        <taxon>Vespula</taxon>
    </lineage>
</organism>
<proteinExistence type="predicted"/>
<gene>
    <name evidence="2" type="ORF">V1478_002394</name>
    <name evidence="1" type="ORF">V1478_003293</name>
</gene>
<dbReference type="AlphaFoldDB" id="A0ABD2BS95"/>
<keyword evidence="3" id="KW-1185">Reference proteome</keyword>
<dbReference type="EMBL" id="JAUDFV010000064">
    <property type="protein sequence ID" value="KAL2735653.1"/>
    <property type="molecule type" value="Genomic_DNA"/>
</dbReference>
<sequence length="103" mass="11787">MERAHNGLRTRSVKRRILIYFVTAISLQQMLRVRSLAVTGKEISFFLLQMPEIKKRTESTSSLLITGPRAENDCKLILLFLFQFENILLGGGLKVVNNLIRNP</sequence>
<evidence type="ECO:0000313" key="1">
    <source>
        <dbReference type="EMBL" id="KAL2735653.1"/>
    </source>
</evidence>
<reference evidence="1 3" key="1">
    <citation type="journal article" date="2024" name="Ann. Entomol. Soc. Am.">
        <title>Genomic analyses of the southern and eastern yellowjacket wasps (Hymenoptera: Vespidae) reveal evolutionary signatures of social life.</title>
        <authorList>
            <person name="Catto M.A."/>
            <person name="Caine P.B."/>
            <person name="Orr S.E."/>
            <person name="Hunt B.G."/>
            <person name="Goodisman M.A.D."/>
        </authorList>
    </citation>
    <scope>NUCLEOTIDE SEQUENCE [LARGE SCALE GENOMIC DNA]</scope>
    <source>
        <strain evidence="1">233</strain>
        <tissue evidence="1">Head and thorax</tissue>
    </source>
</reference>
<name>A0ABD2BS95_VESSQ</name>
<comment type="caution">
    <text evidence="1">The sequence shown here is derived from an EMBL/GenBank/DDBJ whole genome shotgun (WGS) entry which is preliminary data.</text>
</comment>